<evidence type="ECO:0000313" key="2">
    <source>
        <dbReference type="EMBL" id="JAV08065.1"/>
    </source>
</evidence>
<reference evidence="2" key="1">
    <citation type="submission" date="2016-12" db="EMBL/GenBank/DDBJ databases">
        <title>An insight into the sialome and mialome of the sand fly, Nyssomyia neivai.</title>
        <authorList>
            <person name="Sebastian V."/>
            <person name="Goulart T.M."/>
            <person name="Oliveira W."/>
            <person name="Calvo E."/>
            <person name="Oliveira L.F."/>
            <person name="Pinto M.C."/>
            <person name="Rosselino A.M."/>
            <person name="Ribeiro J.M."/>
        </authorList>
    </citation>
    <scope>NUCLEOTIDE SEQUENCE</scope>
</reference>
<name>A0A1L8DNZ4_9DIPT</name>
<dbReference type="AlphaFoldDB" id="A0A1L8DNZ4"/>
<sequence length="204" mass="23356">MNFFFIVGTVLLGSVAFAQEPTNNPLQDAYYIINSYHRMYEGTMDNVRFYLADTGKNIIDDCTNIVTDVIAAWDSRKASCPNWTSRNTEAIGAALRDCANICAYAVYDIQGEVYDETEEMQRYSLSMQTSVMRELREFNILENYSDFVDHFVQTVVDEAYDRLEHHYVPRLEDALQAILDAETAQPQQTQACVNAISRKFMAMC</sequence>
<feature type="chain" id="PRO_5012815165" evidence="1">
    <location>
        <begin position="19"/>
        <end position="204"/>
    </location>
</feature>
<evidence type="ECO:0000256" key="1">
    <source>
        <dbReference type="SAM" id="SignalP"/>
    </source>
</evidence>
<keyword evidence="1" id="KW-0732">Signal</keyword>
<accession>A0A1L8DNZ4</accession>
<feature type="signal peptide" evidence="1">
    <location>
        <begin position="1"/>
        <end position="18"/>
    </location>
</feature>
<proteinExistence type="predicted"/>
<protein>
    <submittedName>
        <fullName evidence="2">Putative conserved secreted protein</fullName>
    </submittedName>
</protein>
<organism evidence="2">
    <name type="scientific">Nyssomyia neivai</name>
    <dbReference type="NCBI Taxonomy" id="330878"/>
    <lineage>
        <taxon>Eukaryota</taxon>
        <taxon>Metazoa</taxon>
        <taxon>Ecdysozoa</taxon>
        <taxon>Arthropoda</taxon>
        <taxon>Hexapoda</taxon>
        <taxon>Insecta</taxon>
        <taxon>Pterygota</taxon>
        <taxon>Neoptera</taxon>
        <taxon>Endopterygota</taxon>
        <taxon>Diptera</taxon>
        <taxon>Nematocera</taxon>
        <taxon>Psychodoidea</taxon>
        <taxon>Psychodidae</taxon>
        <taxon>Nyssomyia</taxon>
    </lineage>
</organism>
<dbReference type="EMBL" id="GFDF01006019">
    <property type="protein sequence ID" value="JAV08065.1"/>
    <property type="molecule type" value="Transcribed_RNA"/>
</dbReference>